<dbReference type="InterPro" id="IPR038765">
    <property type="entry name" value="Papain-like_cys_pep_sf"/>
</dbReference>
<dbReference type="EMBL" id="CAJGYO010000010">
    <property type="protein sequence ID" value="CAD6258766.1"/>
    <property type="molecule type" value="Genomic_DNA"/>
</dbReference>
<dbReference type="SUPFAM" id="SSF54001">
    <property type="entry name" value="Cysteine proteinases"/>
    <property type="match status" value="1"/>
</dbReference>
<name>A0A811QK51_9POAL</name>
<sequence>MTEEELPDAELRRDREEASHVWKFQAWGDLVAPREVLKLGPRGREKLALDIHVMSLWTMKEADFCSAQQIQIGFLNPEAYEKLKSRSKKHHELGRSRFRVVSAGSIPMQPASNDLCGFYVMHYMRSLINALSGSQTKVSSTLELTDLEISGFQEDLSSFIIDQVVNPKGVHHLL</sequence>
<proteinExistence type="predicted"/>
<keyword evidence="2" id="KW-1185">Reference proteome</keyword>
<reference evidence="1" key="1">
    <citation type="submission" date="2020-10" db="EMBL/GenBank/DDBJ databases">
        <authorList>
            <person name="Han B."/>
            <person name="Lu T."/>
            <person name="Zhao Q."/>
            <person name="Huang X."/>
            <person name="Zhao Y."/>
        </authorList>
    </citation>
    <scope>NUCLEOTIDE SEQUENCE</scope>
</reference>
<evidence type="ECO:0000313" key="2">
    <source>
        <dbReference type="Proteomes" id="UP000604825"/>
    </source>
</evidence>
<gene>
    <name evidence="1" type="ORF">NCGR_LOCUS42232</name>
</gene>
<comment type="caution">
    <text evidence="1">The sequence shown here is derived from an EMBL/GenBank/DDBJ whole genome shotgun (WGS) entry which is preliminary data.</text>
</comment>
<dbReference type="OrthoDB" id="695752at2759"/>
<accession>A0A811QK51</accession>
<organism evidence="1 2">
    <name type="scientific">Miscanthus lutarioriparius</name>
    <dbReference type="NCBI Taxonomy" id="422564"/>
    <lineage>
        <taxon>Eukaryota</taxon>
        <taxon>Viridiplantae</taxon>
        <taxon>Streptophyta</taxon>
        <taxon>Embryophyta</taxon>
        <taxon>Tracheophyta</taxon>
        <taxon>Spermatophyta</taxon>
        <taxon>Magnoliopsida</taxon>
        <taxon>Liliopsida</taxon>
        <taxon>Poales</taxon>
        <taxon>Poaceae</taxon>
        <taxon>PACMAD clade</taxon>
        <taxon>Panicoideae</taxon>
        <taxon>Andropogonodae</taxon>
        <taxon>Andropogoneae</taxon>
        <taxon>Saccharinae</taxon>
        <taxon>Miscanthus</taxon>
    </lineage>
</organism>
<dbReference type="AlphaFoldDB" id="A0A811QK51"/>
<dbReference type="Proteomes" id="UP000604825">
    <property type="component" value="Unassembled WGS sequence"/>
</dbReference>
<evidence type="ECO:0000313" key="1">
    <source>
        <dbReference type="EMBL" id="CAD6258766.1"/>
    </source>
</evidence>
<protein>
    <recommendedName>
        <fullName evidence="3">Ubiquitin-like protease family profile domain-containing protein</fullName>
    </recommendedName>
</protein>
<evidence type="ECO:0008006" key="3">
    <source>
        <dbReference type="Google" id="ProtNLM"/>
    </source>
</evidence>